<dbReference type="AlphaFoldDB" id="A0A347ZR33"/>
<dbReference type="Proteomes" id="UP000256388">
    <property type="component" value="Unassembled WGS sequence"/>
</dbReference>
<dbReference type="RefSeq" id="WP_158674987.1">
    <property type="nucleotide sequence ID" value="NZ_AP018437.1"/>
</dbReference>
<organism evidence="1 2">
    <name type="scientific">Pelolinea submarina</name>
    <dbReference type="NCBI Taxonomy" id="913107"/>
    <lineage>
        <taxon>Bacteria</taxon>
        <taxon>Bacillati</taxon>
        <taxon>Chloroflexota</taxon>
        <taxon>Anaerolineae</taxon>
        <taxon>Anaerolineales</taxon>
        <taxon>Anaerolineaceae</taxon>
        <taxon>Pelolinea</taxon>
    </lineage>
</organism>
<gene>
    <name evidence="1" type="ORF">DFR64_1574</name>
</gene>
<evidence type="ECO:0000313" key="2">
    <source>
        <dbReference type="Proteomes" id="UP000256388"/>
    </source>
</evidence>
<reference evidence="1 2" key="1">
    <citation type="submission" date="2018-08" db="EMBL/GenBank/DDBJ databases">
        <title>Genomic Encyclopedia of Type Strains, Phase IV (KMG-IV): sequencing the most valuable type-strain genomes for metagenomic binning, comparative biology and taxonomic classification.</title>
        <authorList>
            <person name="Goeker M."/>
        </authorList>
    </citation>
    <scope>NUCLEOTIDE SEQUENCE [LARGE SCALE GENOMIC DNA]</scope>
    <source>
        <strain evidence="1 2">DSM 23923</strain>
    </source>
</reference>
<keyword evidence="2" id="KW-1185">Reference proteome</keyword>
<name>A0A347ZR33_9CHLR</name>
<dbReference type="InterPro" id="IPR010181">
    <property type="entry name" value="CGCAxxGCC_motif"/>
</dbReference>
<dbReference type="OrthoDB" id="7062642at2"/>
<comment type="caution">
    <text evidence="1">The sequence shown here is derived from an EMBL/GenBank/DDBJ whole genome shotgun (WGS) entry which is preliminary data.</text>
</comment>
<dbReference type="Pfam" id="PF09719">
    <property type="entry name" value="C_GCAxxG_C_C"/>
    <property type="match status" value="1"/>
</dbReference>
<proteinExistence type="predicted"/>
<dbReference type="NCBIfam" id="TIGR01909">
    <property type="entry name" value="C_GCAxxG_C_C"/>
    <property type="match status" value="1"/>
</dbReference>
<dbReference type="EMBL" id="QUMS01000001">
    <property type="protein sequence ID" value="REG11682.1"/>
    <property type="molecule type" value="Genomic_DNA"/>
</dbReference>
<accession>A0A347ZR33</accession>
<evidence type="ECO:0000313" key="1">
    <source>
        <dbReference type="EMBL" id="REG11682.1"/>
    </source>
</evidence>
<protein>
    <submittedName>
        <fullName evidence="1">C_GCAxxG_C_C family probable redox protein</fullName>
    </submittedName>
</protein>
<sequence>MEESIKEKIVADAVARMDESYHCSEAILLAAAGHYLPDLDPLAVRLSTPFAGGVGCSHMELCGALAGGVLLIGALYGREDAQTNDDLCQALTAGWRERFMKEFGYTCCQDLRENWVGQPGQPDCKALVGRATGLLVDFLEETAHKA</sequence>